<name>A0A1M7MC22_9BACT</name>
<dbReference type="Proteomes" id="UP000184513">
    <property type="component" value="Unassembled WGS sequence"/>
</dbReference>
<dbReference type="Pfam" id="PF05016">
    <property type="entry name" value="ParE_toxin"/>
    <property type="match status" value="1"/>
</dbReference>
<dbReference type="AlphaFoldDB" id="A0A1M7MC22"/>
<keyword evidence="1" id="KW-1277">Toxin-antitoxin system</keyword>
<sequence length="100" mass="12093">MIYSIKLLPEARFDIKKIMEWYNEEKPGLGKGFYLALKSRLDYIRRYPLHFQVSYRDVRSILLEKFPYQVHYRIEETEGLIVVLAITHTSRDPRVWKSKT</sequence>
<protein>
    <submittedName>
        <fullName evidence="2">ParE toxin of type II toxin-antitoxin system, parDE</fullName>
    </submittedName>
</protein>
<dbReference type="InterPro" id="IPR007712">
    <property type="entry name" value="RelE/ParE_toxin"/>
</dbReference>
<dbReference type="InterPro" id="IPR035093">
    <property type="entry name" value="RelE/ParE_toxin_dom_sf"/>
</dbReference>
<reference evidence="2 3" key="1">
    <citation type="submission" date="2016-11" db="EMBL/GenBank/DDBJ databases">
        <authorList>
            <person name="Jaros S."/>
            <person name="Januszkiewicz K."/>
            <person name="Wedrychowicz H."/>
        </authorList>
    </citation>
    <scope>NUCLEOTIDE SEQUENCE [LARGE SCALE GENOMIC DNA]</scope>
    <source>
        <strain evidence="2 3">CGMCC 1.6102</strain>
    </source>
</reference>
<gene>
    <name evidence="2" type="ORF">SAMN04488057_104194</name>
</gene>
<accession>A0A1M7MC22</accession>
<keyword evidence="3" id="KW-1185">Reference proteome</keyword>
<dbReference type="Gene3D" id="3.30.2310.20">
    <property type="entry name" value="RelE-like"/>
    <property type="match status" value="1"/>
</dbReference>
<dbReference type="STRING" id="388280.SAMN04488057_104194"/>
<dbReference type="OrthoDB" id="595476at2"/>
<organism evidence="2 3">
    <name type="scientific">Cyclobacterium lianum</name>
    <dbReference type="NCBI Taxonomy" id="388280"/>
    <lineage>
        <taxon>Bacteria</taxon>
        <taxon>Pseudomonadati</taxon>
        <taxon>Bacteroidota</taxon>
        <taxon>Cytophagia</taxon>
        <taxon>Cytophagales</taxon>
        <taxon>Cyclobacteriaceae</taxon>
        <taxon>Cyclobacterium</taxon>
    </lineage>
</organism>
<evidence type="ECO:0000256" key="1">
    <source>
        <dbReference type="ARBA" id="ARBA00022649"/>
    </source>
</evidence>
<proteinExistence type="predicted"/>
<dbReference type="EMBL" id="FRCY01000004">
    <property type="protein sequence ID" value="SHM87869.1"/>
    <property type="molecule type" value="Genomic_DNA"/>
</dbReference>
<evidence type="ECO:0000313" key="3">
    <source>
        <dbReference type="Proteomes" id="UP000184513"/>
    </source>
</evidence>
<dbReference type="RefSeq" id="WP_073093982.1">
    <property type="nucleotide sequence ID" value="NZ_FRCY01000004.1"/>
</dbReference>
<evidence type="ECO:0000313" key="2">
    <source>
        <dbReference type="EMBL" id="SHM87869.1"/>
    </source>
</evidence>